<dbReference type="InterPro" id="IPR046866">
    <property type="entry name" value="FapA_N"/>
</dbReference>
<name>A0ABS4NL85_9BACL</name>
<dbReference type="Pfam" id="PF03961">
    <property type="entry name" value="FapA"/>
    <property type="match status" value="1"/>
</dbReference>
<sequence length="539" mass="59094">MPQQDIEPSRYEFVESLMLERKGLLDSFSVEGRASDGTTGDKNGIILVQDNQIFITPPLPGGAPARISAVHPVVLKINWKTVTEPTEVTRADYITWEICEKPQYEITVSPDKLKVHFTLYRAEKYAWNLVNCPAAFEAVVRAQPNPAMLLSTLTIEQIIASLDNRFILRNLNIPALYAELENPTYLPVCIAEGRAPLPGKEARLEFLLPEHTLEGNRMLQGQGARGQKPAEPLEYLRFPGAPFAFAGEVFARKLPPEEGIPGLDTDGRVLPPPPPQDIYFAAGNHAKLLPCGNIVARHTGRPRICGGSGSVRICDFPPVSLLAREMTDPVGDVMFAGDIIVPGDLEGPVRIEALGNVYVYGDIRQSTIIATGSIYVSGQVTGSGLYAGHAGVMQHRLHSLASLLRTETDGLLEAARQLAKNVESRQQSVNYGLVVMLLLEDKYSHLGSLIRDLQAALSRMNGAFGSGTDQLWQMLEVFAHPGQFTGYITDSVLSRFSRLLLKLGEEIELLQEEHAVINLARSQDSRLESGGKLLVRDSC</sequence>
<dbReference type="EMBL" id="JAGGLV010000001">
    <property type="protein sequence ID" value="MBP2110169.1"/>
    <property type="molecule type" value="Genomic_DNA"/>
</dbReference>
<feature type="domain" description="Flagellar Assembly Protein A N-terminal region" evidence="1">
    <location>
        <begin position="105"/>
        <end position="304"/>
    </location>
</feature>
<comment type="caution">
    <text evidence="2">The sequence shown here is derived from an EMBL/GenBank/DDBJ whole genome shotgun (WGS) entry which is preliminary data.</text>
</comment>
<dbReference type="Pfam" id="PF20250">
    <property type="entry name" value="FapA_N"/>
    <property type="match status" value="1"/>
</dbReference>
<evidence type="ECO:0000313" key="2">
    <source>
        <dbReference type="EMBL" id="MBP2110169.1"/>
    </source>
</evidence>
<accession>A0ABS4NL85</accession>
<reference evidence="2 3" key="1">
    <citation type="submission" date="2021-03" db="EMBL/GenBank/DDBJ databases">
        <title>Genomic Encyclopedia of Type Strains, Phase IV (KMG-IV): sequencing the most valuable type-strain genomes for metagenomic binning, comparative biology and taxonomic classification.</title>
        <authorList>
            <person name="Goeker M."/>
        </authorList>
    </citation>
    <scope>NUCLEOTIDE SEQUENCE [LARGE SCALE GENOMIC DNA]</scope>
    <source>
        <strain evidence="2 3">DSM 101953</strain>
    </source>
</reference>
<protein>
    <recommendedName>
        <fullName evidence="1">Flagellar Assembly Protein A N-terminal region domain-containing protein</fullName>
    </recommendedName>
</protein>
<gene>
    <name evidence="2" type="ORF">J2Z70_000308</name>
</gene>
<keyword evidence="3" id="KW-1185">Reference proteome</keyword>
<organism evidence="2 3">
    <name type="scientific">Paenibacillus silagei</name>
    <dbReference type="NCBI Taxonomy" id="1670801"/>
    <lineage>
        <taxon>Bacteria</taxon>
        <taxon>Bacillati</taxon>
        <taxon>Bacillota</taxon>
        <taxon>Bacilli</taxon>
        <taxon>Bacillales</taxon>
        <taxon>Paenibacillaceae</taxon>
        <taxon>Paenibacillus</taxon>
    </lineage>
</organism>
<dbReference type="Proteomes" id="UP000773462">
    <property type="component" value="Unassembled WGS sequence"/>
</dbReference>
<dbReference type="PANTHER" id="PTHR38032">
    <property type="entry name" value="POLYMERASE-RELATED"/>
    <property type="match status" value="1"/>
</dbReference>
<dbReference type="InterPro" id="IPR005646">
    <property type="entry name" value="FapA"/>
</dbReference>
<evidence type="ECO:0000259" key="1">
    <source>
        <dbReference type="Pfam" id="PF20250"/>
    </source>
</evidence>
<proteinExistence type="predicted"/>
<dbReference type="InterPro" id="IPR046865">
    <property type="entry name" value="FapA_b_solenoid"/>
</dbReference>
<dbReference type="PANTHER" id="PTHR38032:SF1">
    <property type="entry name" value="RNA-BINDING PROTEIN KHPB N-TERMINAL DOMAIN-CONTAINING PROTEIN"/>
    <property type="match status" value="1"/>
</dbReference>
<evidence type="ECO:0000313" key="3">
    <source>
        <dbReference type="Proteomes" id="UP000773462"/>
    </source>
</evidence>